<evidence type="ECO:0000313" key="5">
    <source>
        <dbReference type="EMBL" id="NKX45509.1"/>
    </source>
</evidence>
<dbReference type="InterPro" id="IPR002123">
    <property type="entry name" value="Plipid/glycerol_acylTrfase"/>
</dbReference>
<dbReference type="Pfam" id="PF01553">
    <property type="entry name" value="Acyltransferase"/>
    <property type="match status" value="1"/>
</dbReference>
<evidence type="ECO:0000256" key="1">
    <source>
        <dbReference type="ARBA" id="ARBA00005189"/>
    </source>
</evidence>
<protein>
    <submittedName>
        <fullName evidence="5">1-acyl-sn-glycerol-3-phosphate acyltransferase</fullName>
    </submittedName>
</protein>
<organism evidence="5 6">
    <name type="scientific">Roseicyclus persicicus</name>
    <dbReference type="NCBI Taxonomy" id="2650661"/>
    <lineage>
        <taxon>Bacteria</taxon>
        <taxon>Pseudomonadati</taxon>
        <taxon>Pseudomonadota</taxon>
        <taxon>Alphaproteobacteria</taxon>
        <taxon>Rhodobacterales</taxon>
        <taxon>Roseobacteraceae</taxon>
        <taxon>Roseicyclus</taxon>
    </lineage>
</organism>
<comment type="pathway">
    <text evidence="1">Lipid metabolism.</text>
</comment>
<sequence length="247" mass="25732">MSAITDTWRGGRASLAFLLGAPLAFGRTAAGSERGVAARVPVTGLFSRFLDACGMTVTVEGDPPAPGTGCVICHNETSFADVAAYFMAVWPHVDRLAGADLYGYIPFARSACRKVDIEMVARGNRGATTLLLDRMVAAVQDGERVGWGGEGRLVGTDGVGRFKLGSSLIAIRAQAPLVPVAIHGGHRALPLGTMRARPGEIRVRFCPPVPTAGCAEADARDVADALQAVVARAYGDLAARRPGPPVP</sequence>
<dbReference type="EMBL" id="JAAZQQ010000004">
    <property type="protein sequence ID" value="NKX45509.1"/>
    <property type="molecule type" value="Genomic_DNA"/>
</dbReference>
<dbReference type="SUPFAM" id="SSF69593">
    <property type="entry name" value="Glycerol-3-phosphate (1)-acyltransferase"/>
    <property type="match status" value="1"/>
</dbReference>
<dbReference type="AlphaFoldDB" id="A0A7X6JZH2"/>
<evidence type="ECO:0000256" key="2">
    <source>
        <dbReference type="ARBA" id="ARBA00022679"/>
    </source>
</evidence>
<feature type="domain" description="Phospholipid/glycerol acyltransferase" evidence="4">
    <location>
        <begin position="70"/>
        <end position="185"/>
    </location>
</feature>
<dbReference type="PANTHER" id="PTHR10434:SF11">
    <property type="entry name" value="1-ACYL-SN-GLYCEROL-3-PHOSPHATE ACYLTRANSFERASE"/>
    <property type="match status" value="1"/>
</dbReference>
<dbReference type="GO" id="GO:0006654">
    <property type="term" value="P:phosphatidic acid biosynthetic process"/>
    <property type="evidence" value="ECO:0007669"/>
    <property type="project" value="TreeGrafter"/>
</dbReference>
<dbReference type="RefSeq" id="WP_168623892.1">
    <property type="nucleotide sequence ID" value="NZ_JAAZQQ010000004.1"/>
</dbReference>
<dbReference type="CDD" id="cd07989">
    <property type="entry name" value="LPLAT_AGPAT-like"/>
    <property type="match status" value="1"/>
</dbReference>
<keyword evidence="3 5" id="KW-0012">Acyltransferase</keyword>
<dbReference type="SMART" id="SM00563">
    <property type="entry name" value="PlsC"/>
    <property type="match status" value="1"/>
</dbReference>
<keyword evidence="6" id="KW-1185">Reference proteome</keyword>
<evidence type="ECO:0000313" key="6">
    <source>
        <dbReference type="Proteomes" id="UP000526408"/>
    </source>
</evidence>
<comment type="caution">
    <text evidence="5">The sequence shown here is derived from an EMBL/GenBank/DDBJ whole genome shotgun (WGS) entry which is preliminary data.</text>
</comment>
<dbReference type="Proteomes" id="UP000526408">
    <property type="component" value="Unassembled WGS sequence"/>
</dbReference>
<dbReference type="PANTHER" id="PTHR10434">
    <property type="entry name" value="1-ACYL-SN-GLYCEROL-3-PHOSPHATE ACYLTRANSFERASE"/>
    <property type="match status" value="1"/>
</dbReference>
<accession>A0A7X6JZH2</accession>
<dbReference type="GO" id="GO:0003841">
    <property type="term" value="F:1-acylglycerol-3-phosphate O-acyltransferase activity"/>
    <property type="evidence" value="ECO:0007669"/>
    <property type="project" value="TreeGrafter"/>
</dbReference>
<reference evidence="5 6" key="1">
    <citation type="submission" date="2020-04" db="EMBL/GenBank/DDBJ databases">
        <authorList>
            <person name="Yoon J."/>
        </authorList>
    </citation>
    <scope>NUCLEOTIDE SEQUENCE [LARGE SCALE GENOMIC DNA]</scope>
    <source>
        <strain evidence="5 6">KMU-115</strain>
    </source>
</reference>
<name>A0A7X6JZH2_9RHOB</name>
<evidence type="ECO:0000259" key="4">
    <source>
        <dbReference type="SMART" id="SM00563"/>
    </source>
</evidence>
<evidence type="ECO:0000256" key="3">
    <source>
        <dbReference type="ARBA" id="ARBA00023315"/>
    </source>
</evidence>
<gene>
    <name evidence="5" type="ORF">HCU73_13015</name>
</gene>
<keyword evidence="2 5" id="KW-0808">Transferase</keyword>
<proteinExistence type="predicted"/>